<evidence type="ECO:0000256" key="1">
    <source>
        <dbReference type="ARBA" id="ARBA00023002"/>
    </source>
</evidence>
<dbReference type="Gene3D" id="3.20.20.100">
    <property type="entry name" value="NADP-dependent oxidoreductase domain"/>
    <property type="match status" value="1"/>
</dbReference>
<dbReference type="InterPro" id="IPR023210">
    <property type="entry name" value="NADP_OxRdtase_dom"/>
</dbReference>
<evidence type="ECO:0000256" key="2">
    <source>
        <dbReference type="SAM" id="MobiDB-lite"/>
    </source>
</evidence>
<keyword evidence="1" id="KW-0560">Oxidoreductase</keyword>
<dbReference type="EMBL" id="ML987197">
    <property type="protein sequence ID" value="KAF2246993.1"/>
    <property type="molecule type" value="Genomic_DNA"/>
</dbReference>
<dbReference type="PANTHER" id="PTHR43364">
    <property type="entry name" value="NADH-SPECIFIC METHYLGLYOXAL REDUCTASE-RELATED"/>
    <property type="match status" value="1"/>
</dbReference>
<dbReference type="AlphaFoldDB" id="A0A6A6IBX2"/>
<evidence type="ECO:0000313" key="5">
    <source>
        <dbReference type="Proteomes" id="UP000800094"/>
    </source>
</evidence>
<evidence type="ECO:0000259" key="3">
    <source>
        <dbReference type="Pfam" id="PF00248"/>
    </source>
</evidence>
<gene>
    <name evidence="4" type="ORF">BU26DRAFT_596627</name>
</gene>
<dbReference type="RefSeq" id="XP_033681997.1">
    <property type="nucleotide sequence ID" value="XM_033834976.1"/>
</dbReference>
<evidence type="ECO:0000313" key="4">
    <source>
        <dbReference type="EMBL" id="KAF2246993.1"/>
    </source>
</evidence>
<dbReference type="Pfam" id="PF00248">
    <property type="entry name" value="Aldo_ket_red"/>
    <property type="match status" value="1"/>
</dbReference>
<feature type="compositionally biased region" description="Polar residues" evidence="2">
    <location>
        <begin position="126"/>
        <end position="140"/>
    </location>
</feature>
<dbReference type="SUPFAM" id="SSF51430">
    <property type="entry name" value="NAD(P)-linked oxidoreductase"/>
    <property type="match status" value="1"/>
</dbReference>
<feature type="domain" description="NADP-dependent oxidoreductase" evidence="3">
    <location>
        <begin position="3"/>
        <end position="117"/>
    </location>
</feature>
<feature type="region of interest" description="Disordered" evidence="2">
    <location>
        <begin position="120"/>
        <end position="140"/>
    </location>
</feature>
<proteinExistence type="predicted"/>
<accession>A0A6A6IBX2</accession>
<reference evidence="4" key="1">
    <citation type="journal article" date="2020" name="Stud. Mycol.">
        <title>101 Dothideomycetes genomes: a test case for predicting lifestyles and emergence of pathogens.</title>
        <authorList>
            <person name="Haridas S."/>
            <person name="Albert R."/>
            <person name="Binder M."/>
            <person name="Bloem J."/>
            <person name="Labutti K."/>
            <person name="Salamov A."/>
            <person name="Andreopoulos B."/>
            <person name="Baker S."/>
            <person name="Barry K."/>
            <person name="Bills G."/>
            <person name="Bluhm B."/>
            <person name="Cannon C."/>
            <person name="Castanera R."/>
            <person name="Culley D."/>
            <person name="Daum C."/>
            <person name="Ezra D."/>
            <person name="Gonzalez J."/>
            <person name="Henrissat B."/>
            <person name="Kuo A."/>
            <person name="Liang C."/>
            <person name="Lipzen A."/>
            <person name="Lutzoni F."/>
            <person name="Magnuson J."/>
            <person name="Mondo S."/>
            <person name="Nolan M."/>
            <person name="Ohm R."/>
            <person name="Pangilinan J."/>
            <person name="Park H.-J."/>
            <person name="Ramirez L."/>
            <person name="Alfaro M."/>
            <person name="Sun H."/>
            <person name="Tritt A."/>
            <person name="Yoshinaga Y."/>
            <person name="Zwiers L.-H."/>
            <person name="Turgeon B."/>
            <person name="Goodwin S."/>
            <person name="Spatafora J."/>
            <person name="Crous P."/>
            <person name="Grigoriev I."/>
        </authorList>
    </citation>
    <scope>NUCLEOTIDE SEQUENCE</scope>
    <source>
        <strain evidence="4">CBS 122368</strain>
    </source>
</reference>
<keyword evidence="5" id="KW-1185">Reference proteome</keyword>
<protein>
    <submittedName>
        <fullName evidence="4">Aldo/keto reductase</fullName>
    </submittedName>
</protein>
<dbReference type="InterPro" id="IPR050523">
    <property type="entry name" value="AKR_Detox_Biosynth"/>
</dbReference>
<dbReference type="InterPro" id="IPR036812">
    <property type="entry name" value="NAD(P)_OxRdtase_dom_sf"/>
</dbReference>
<dbReference type="GeneID" id="54588306"/>
<dbReference type="GO" id="GO:0016491">
    <property type="term" value="F:oxidoreductase activity"/>
    <property type="evidence" value="ECO:0007669"/>
    <property type="project" value="UniProtKB-KW"/>
</dbReference>
<dbReference type="PANTHER" id="PTHR43364:SF15">
    <property type="entry name" value="ARYL-ALCOHOL DEHYDROGENASE AAD16-RELATED"/>
    <property type="match status" value="1"/>
</dbReference>
<organism evidence="4 5">
    <name type="scientific">Trematosphaeria pertusa</name>
    <dbReference type="NCBI Taxonomy" id="390896"/>
    <lineage>
        <taxon>Eukaryota</taxon>
        <taxon>Fungi</taxon>
        <taxon>Dikarya</taxon>
        <taxon>Ascomycota</taxon>
        <taxon>Pezizomycotina</taxon>
        <taxon>Dothideomycetes</taxon>
        <taxon>Pleosporomycetidae</taxon>
        <taxon>Pleosporales</taxon>
        <taxon>Massarineae</taxon>
        <taxon>Trematosphaeriaceae</taxon>
        <taxon>Trematosphaeria</taxon>
    </lineage>
</organism>
<dbReference type="Proteomes" id="UP000800094">
    <property type="component" value="Unassembled WGS sequence"/>
</dbReference>
<dbReference type="OrthoDB" id="1720422at2759"/>
<sequence>MKKYNIPRSKVVIMTKVFNPVMGGDSRPNPGDPHSRELVNQMGLSRKHIFDAVDSSLERLGTLYIDVLQLHRQDQETPPEEMMRALHDVVSIGKVRYLGGSSMYTWEFARLQYTAKMTAGHPSRLCSPSTTFSTARRNAR</sequence>
<name>A0A6A6IBX2_9PLEO</name>